<keyword evidence="3" id="KW-1185">Reference proteome</keyword>
<keyword evidence="1" id="KW-0732">Signal</keyword>
<evidence type="ECO:0000313" key="2">
    <source>
        <dbReference type="EMBL" id="KAF5344512.1"/>
    </source>
</evidence>
<dbReference type="OrthoDB" id="3072679at2759"/>
<feature type="signal peptide" evidence="1">
    <location>
        <begin position="1"/>
        <end position="20"/>
    </location>
</feature>
<accession>A0A8H5CPV2</accession>
<comment type="caution">
    <text evidence="2">The sequence shown here is derived from an EMBL/GenBank/DDBJ whole genome shotgun (WGS) entry which is preliminary data.</text>
</comment>
<feature type="chain" id="PRO_5034695501" evidence="1">
    <location>
        <begin position="21"/>
        <end position="116"/>
    </location>
</feature>
<dbReference type="AlphaFoldDB" id="A0A8H5CPV2"/>
<evidence type="ECO:0000256" key="1">
    <source>
        <dbReference type="SAM" id="SignalP"/>
    </source>
</evidence>
<dbReference type="EMBL" id="JAACJO010000063">
    <property type="protein sequence ID" value="KAF5344512.1"/>
    <property type="molecule type" value="Genomic_DNA"/>
</dbReference>
<reference evidence="2 3" key="1">
    <citation type="journal article" date="2020" name="ISME J.">
        <title>Uncovering the hidden diversity of litter-decomposition mechanisms in mushroom-forming fungi.</title>
        <authorList>
            <person name="Floudas D."/>
            <person name="Bentzer J."/>
            <person name="Ahren D."/>
            <person name="Johansson T."/>
            <person name="Persson P."/>
            <person name="Tunlid A."/>
        </authorList>
    </citation>
    <scope>NUCLEOTIDE SEQUENCE [LARGE SCALE GENOMIC DNA]</scope>
    <source>
        <strain evidence="2 3">CBS 146.42</strain>
    </source>
</reference>
<dbReference type="PROSITE" id="PS51257">
    <property type="entry name" value="PROKAR_LIPOPROTEIN"/>
    <property type="match status" value="1"/>
</dbReference>
<sequence>MKVNQVLFAISALCSAVVFAAPGSASVTLSCDPDDCYFKCIDSGYHDEGGHCEGGNISGHCQCDGPITLSCDPDDCFFKCIDEGYTEQGGHCEGGTIDGFCQCDGPQTTLPQSTAA</sequence>
<protein>
    <submittedName>
        <fullName evidence="2">Uncharacterized protein</fullName>
    </submittedName>
</protein>
<proteinExistence type="predicted"/>
<name>A0A8H5CPV2_9AGAR</name>
<dbReference type="Proteomes" id="UP000559027">
    <property type="component" value="Unassembled WGS sequence"/>
</dbReference>
<gene>
    <name evidence="2" type="ORF">D9756_011367</name>
</gene>
<organism evidence="2 3">
    <name type="scientific">Leucocoprinus leucothites</name>
    <dbReference type="NCBI Taxonomy" id="201217"/>
    <lineage>
        <taxon>Eukaryota</taxon>
        <taxon>Fungi</taxon>
        <taxon>Dikarya</taxon>
        <taxon>Basidiomycota</taxon>
        <taxon>Agaricomycotina</taxon>
        <taxon>Agaricomycetes</taxon>
        <taxon>Agaricomycetidae</taxon>
        <taxon>Agaricales</taxon>
        <taxon>Agaricineae</taxon>
        <taxon>Agaricaceae</taxon>
        <taxon>Leucocoprinus</taxon>
    </lineage>
</organism>
<evidence type="ECO:0000313" key="3">
    <source>
        <dbReference type="Proteomes" id="UP000559027"/>
    </source>
</evidence>